<evidence type="ECO:0000256" key="3">
    <source>
        <dbReference type="ARBA" id="ARBA00023163"/>
    </source>
</evidence>
<dbReference type="SUPFAM" id="SSF46689">
    <property type="entry name" value="Homeodomain-like"/>
    <property type="match status" value="1"/>
</dbReference>
<dbReference type="Proteomes" id="UP000279275">
    <property type="component" value="Unassembled WGS sequence"/>
</dbReference>
<dbReference type="PANTHER" id="PTHR47894:SF1">
    <property type="entry name" value="HTH-TYPE TRANSCRIPTIONAL REGULATOR VQSM"/>
    <property type="match status" value="1"/>
</dbReference>
<keyword evidence="1" id="KW-0805">Transcription regulation</keyword>
<feature type="domain" description="HTH araC/xylS-type" evidence="4">
    <location>
        <begin position="302"/>
        <end position="384"/>
    </location>
</feature>
<accession>A0A3M2L3S2</accession>
<evidence type="ECO:0000256" key="2">
    <source>
        <dbReference type="ARBA" id="ARBA00023125"/>
    </source>
</evidence>
<dbReference type="GO" id="GO:0005829">
    <property type="term" value="C:cytosol"/>
    <property type="evidence" value="ECO:0007669"/>
    <property type="project" value="TreeGrafter"/>
</dbReference>
<keyword evidence="3" id="KW-0804">Transcription</keyword>
<dbReference type="PROSITE" id="PS01124">
    <property type="entry name" value="HTH_ARAC_FAMILY_2"/>
    <property type="match status" value="1"/>
</dbReference>
<gene>
    <name evidence="5" type="ORF">EBN03_18560</name>
</gene>
<dbReference type="EMBL" id="RFFH01000007">
    <property type="protein sequence ID" value="RMI31360.1"/>
    <property type="molecule type" value="Genomic_DNA"/>
</dbReference>
<dbReference type="InterPro" id="IPR020449">
    <property type="entry name" value="Tscrpt_reg_AraC-type_HTH"/>
</dbReference>
<dbReference type="Pfam" id="PF12833">
    <property type="entry name" value="HTH_18"/>
    <property type="match status" value="1"/>
</dbReference>
<evidence type="ECO:0000259" key="4">
    <source>
        <dbReference type="PROSITE" id="PS01124"/>
    </source>
</evidence>
<keyword evidence="2" id="KW-0238">DNA-binding</keyword>
<comment type="caution">
    <text evidence="5">The sequence shown here is derived from an EMBL/GenBank/DDBJ whole genome shotgun (WGS) entry which is preliminary data.</text>
</comment>
<name>A0A3M2L3S2_9NOCA</name>
<dbReference type="InterPro" id="IPR032687">
    <property type="entry name" value="AraC-type_N"/>
</dbReference>
<dbReference type="GO" id="GO:0003700">
    <property type="term" value="F:DNA-binding transcription factor activity"/>
    <property type="evidence" value="ECO:0007669"/>
    <property type="project" value="InterPro"/>
</dbReference>
<proteinExistence type="predicted"/>
<dbReference type="AlphaFoldDB" id="A0A3M2L3S2"/>
<dbReference type="Pfam" id="PF12625">
    <property type="entry name" value="Arabinose_bd"/>
    <property type="match status" value="1"/>
</dbReference>
<evidence type="ECO:0000256" key="1">
    <source>
        <dbReference type="ARBA" id="ARBA00023015"/>
    </source>
</evidence>
<reference evidence="5 6" key="1">
    <citation type="submission" date="2018-10" db="EMBL/GenBank/DDBJ databases">
        <title>Isolation from cow dung.</title>
        <authorList>
            <person name="Ling L."/>
        </authorList>
    </citation>
    <scope>NUCLEOTIDE SEQUENCE [LARGE SCALE GENOMIC DNA]</scope>
    <source>
        <strain evidence="5 6">NEAU-LL90</strain>
    </source>
</reference>
<dbReference type="GO" id="GO:0000976">
    <property type="term" value="F:transcription cis-regulatory region binding"/>
    <property type="evidence" value="ECO:0007669"/>
    <property type="project" value="TreeGrafter"/>
</dbReference>
<dbReference type="SMART" id="SM00342">
    <property type="entry name" value="HTH_ARAC"/>
    <property type="match status" value="1"/>
</dbReference>
<evidence type="ECO:0000313" key="6">
    <source>
        <dbReference type="Proteomes" id="UP000279275"/>
    </source>
</evidence>
<dbReference type="OrthoDB" id="5241536at2"/>
<dbReference type="Gene3D" id="1.10.10.60">
    <property type="entry name" value="Homeodomain-like"/>
    <property type="match status" value="1"/>
</dbReference>
<organism evidence="5 6">
    <name type="scientific">Nocardia stercoris</name>
    <dbReference type="NCBI Taxonomy" id="2483361"/>
    <lineage>
        <taxon>Bacteria</taxon>
        <taxon>Bacillati</taxon>
        <taxon>Actinomycetota</taxon>
        <taxon>Actinomycetes</taxon>
        <taxon>Mycobacteriales</taxon>
        <taxon>Nocardiaceae</taxon>
        <taxon>Nocardia</taxon>
    </lineage>
</organism>
<dbReference type="PRINTS" id="PR00032">
    <property type="entry name" value="HTHARAC"/>
</dbReference>
<keyword evidence="6" id="KW-1185">Reference proteome</keyword>
<evidence type="ECO:0000313" key="5">
    <source>
        <dbReference type="EMBL" id="RMI31360.1"/>
    </source>
</evidence>
<dbReference type="InterPro" id="IPR018060">
    <property type="entry name" value="HTH_AraC"/>
</dbReference>
<dbReference type="InterPro" id="IPR009057">
    <property type="entry name" value="Homeodomain-like_sf"/>
</dbReference>
<dbReference type="PANTHER" id="PTHR47894">
    <property type="entry name" value="HTH-TYPE TRANSCRIPTIONAL REGULATOR GADX"/>
    <property type="match status" value="1"/>
</dbReference>
<sequence>MDALSVDFDTLTVGPPESLSRDTDGQNFHIFGHNGRVDTVHQPDVTTWHFARGTASVATMVGFAVEHGVPVDRMLAGTGLSAAGLADPDAQITAETELTVVRTLLREVGAVPALGAEVGRRYRISTFGIFGYACITSPNLGEAIALALRYYRLGFAFCIPVVEVGDSGVVARIHNDTVPADVREFLTDRDVVAMYQVTSDLLGGPLDLTRVEFDHPAGDRADRMAEIFGVRPQFDARYTSFALDRAQLAQPLPQSNPATWAACIAQCQDLIRKRSTRTGIAAEVRDRLLPTSGAAGFAVPPTFDRLAHDLNVSPRTLRRHLDAAGTSYRALLDEVRHTLAEEMLSGTSLSVDDVAVRLGYAEATPFIHAFKRWTGTTPAAYRRGARP</sequence>
<protein>
    <submittedName>
        <fullName evidence="5">AraC family transcriptional regulator</fullName>
    </submittedName>
</protein>